<keyword evidence="1" id="KW-0812">Transmembrane</keyword>
<dbReference type="OrthoDB" id="3808618at2"/>
<keyword evidence="1" id="KW-0472">Membrane</keyword>
<sequence length="300" mass="32125">MPPEGGALRRVLVVVTALAFLLLLAGFGARLHPAGDTIGVFRIPLAVVTIAGALLLWRPLTATVPAALIAAAALIPHLPGLAPEEPAEPMLTLYQQNLLYSRTDHEAFLAEIRRQAPDVITLQEVSKQNVAIIDALSDLYPHQHFCPVGDRFGEAVLTRLPVEEGSVECLPDGGLALLRVRTGAGPMWIGSVHLNWPWPRGQAIEVDELLPVLEGLEGAVLLAGDFNAVPWSHAVRRMGRAAGARRAGPGRASFVLPFIHLPVTIDHILAPEGFDGGAKVMSRLGSDHRGVLAWLDRAPQ</sequence>
<name>A0A2T6ASU0_9RHOB</name>
<evidence type="ECO:0000313" key="4">
    <source>
        <dbReference type="Proteomes" id="UP000244069"/>
    </source>
</evidence>
<dbReference type="InterPro" id="IPR036691">
    <property type="entry name" value="Endo/exonu/phosph_ase_sf"/>
</dbReference>
<keyword evidence="3" id="KW-0269">Exonuclease</keyword>
<dbReference type="Pfam" id="PF03372">
    <property type="entry name" value="Exo_endo_phos"/>
    <property type="match status" value="1"/>
</dbReference>
<dbReference type="Proteomes" id="UP000244069">
    <property type="component" value="Unassembled WGS sequence"/>
</dbReference>
<gene>
    <name evidence="3" type="ORF">C8N44_11424</name>
</gene>
<keyword evidence="3" id="KW-0378">Hydrolase</keyword>
<dbReference type="GO" id="GO:0004519">
    <property type="term" value="F:endonuclease activity"/>
    <property type="evidence" value="ECO:0007669"/>
    <property type="project" value="UniProtKB-KW"/>
</dbReference>
<keyword evidence="3" id="KW-0255">Endonuclease</keyword>
<organism evidence="3 4">
    <name type="scientific">Allosediminivita pacifica</name>
    <dbReference type="NCBI Taxonomy" id="1267769"/>
    <lineage>
        <taxon>Bacteria</taxon>
        <taxon>Pseudomonadati</taxon>
        <taxon>Pseudomonadota</taxon>
        <taxon>Alphaproteobacteria</taxon>
        <taxon>Rhodobacterales</taxon>
        <taxon>Paracoccaceae</taxon>
        <taxon>Allosediminivita</taxon>
    </lineage>
</organism>
<keyword evidence="4" id="KW-1185">Reference proteome</keyword>
<proteinExistence type="predicted"/>
<dbReference type="EMBL" id="QBKN01000014">
    <property type="protein sequence ID" value="PTX46883.1"/>
    <property type="molecule type" value="Genomic_DNA"/>
</dbReference>
<comment type="caution">
    <text evidence="3">The sequence shown here is derived from an EMBL/GenBank/DDBJ whole genome shotgun (WGS) entry which is preliminary data.</text>
</comment>
<feature type="transmembrane region" description="Helical" evidence="1">
    <location>
        <begin position="64"/>
        <end position="82"/>
    </location>
</feature>
<dbReference type="InterPro" id="IPR005135">
    <property type="entry name" value="Endo/exonuclease/phosphatase"/>
</dbReference>
<accession>A0A2T6ASU0</accession>
<dbReference type="AlphaFoldDB" id="A0A2T6ASU0"/>
<evidence type="ECO:0000313" key="3">
    <source>
        <dbReference type="EMBL" id="PTX46883.1"/>
    </source>
</evidence>
<reference evidence="3 4" key="1">
    <citation type="submission" date="2018-04" db="EMBL/GenBank/DDBJ databases">
        <title>Genomic Encyclopedia of Archaeal and Bacterial Type Strains, Phase II (KMG-II): from individual species to whole genera.</title>
        <authorList>
            <person name="Goeker M."/>
        </authorList>
    </citation>
    <scope>NUCLEOTIDE SEQUENCE [LARGE SCALE GENOMIC DNA]</scope>
    <source>
        <strain evidence="3 4">DSM 29329</strain>
    </source>
</reference>
<feature type="transmembrane region" description="Helical" evidence="1">
    <location>
        <begin position="38"/>
        <end position="57"/>
    </location>
</feature>
<feature type="domain" description="Endonuclease/exonuclease/phosphatase" evidence="2">
    <location>
        <begin position="98"/>
        <end position="288"/>
    </location>
</feature>
<evidence type="ECO:0000259" key="2">
    <source>
        <dbReference type="Pfam" id="PF03372"/>
    </source>
</evidence>
<dbReference type="GO" id="GO:0004527">
    <property type="term" value="F:exonuclease activity"/>
    <property type="evidence" value="ECO:0007669"/>
    <property type="project" value="UniProtKB-KW"/>
</dbReference>
<dbReference type="RefSeq" id="WP_107976861.1">
    <property type="nucleotide sequence ID" value="NZ_BMEZ01000015.1"/>
</dbReference>
<dbReference type="SUPFAM" id="SSF56219">
    <property type="entry name" value="DNase I-like"/>
    <property type="match status" value="1"/>
</dbReference>
<evidence type="ECO:0000256" key="1">
    <source>
        <dbReference type="SAM" id="Phobius"/>
    </source>
</evidence>
<keyword evidence="3" id="KW-0540">Nuclease</keyword>
<dbReference type="Gene3D" id="3.60.10.10">
    <property type="entry name" value="Endonuclease/exonuclease/phosphatase"/>
    <property type="match status" value="1"/>
</dbReference>
<protein>
    <submittedName>
        <fullName evidence="3">Endonuclease/exonuclease/phosphatase (EEP) superfamily protein YafD</fullName>
    </submittedName>
</protein>
<keyword evidence="1" id="KW-1133">Transmembrane helix</keyword>